<dbReference type="PROSITE" id="PS50893">
    <property type="entry name" value="ABC_TRANSPORTER_2"/>
    <property type="match status" value="1"/>
</dbReference>
<feature type="domain" description="ABC transporter" evidence="10">
    <location>
        <begin position="3"/>
        <end position="232"/>
    </location>
</feature>
<accession>A0A0K6I1Z3</accession>
<evidence type="ECO:0000256" key="2">
    <source>
        <dbReference type="ARBA" id="ARBA00005417"/>
    </source>
</evidence>
<evidence type="ECO:0000256" key="3">
    <source>
        <dbReference type="ARBA" id="ARBA00022448"/>
    </source>
</evidence>
<reference evidence="12" key="1">
    <citation type="submission" date="2015-08" db="EMBL/GenBank/DDBJ databases">
        <authorList>
            <person name="Varghese N."/>
        </authorList>
    </citation>
    <scope>NUCLEOTIDE SEQUENCE [LARGE SCALE GENOMIC DNA]</scope>
    <source>
        <strain evidence="12">DSM 23407</strain>
    </source>
</reference>
<organism evidence="11 12">
    <name type="scientific">Pannonibacter indicus</name>
    <dbReference type="NCBI Taxonomy" id="466044"/>
    <lineage>
        <taxon>Bacteria</taxon>
        <taxon>Pseudomonadati</taxon>
        <taxon>Pseudomonadota</taxon>
        <taxon>Alphaproteobacteria</taxon>
        <taxon>Hyphomicrobiales</taxon>
        <taxon>Stappiaceae</taxon>
        <taxon>Pannonibacter</taxon>
    </lineage>
</organism>
<dbReference type="GO" id="GO:0005524">
    <property type="term" value="F:ATP binding"/>
    <property type="evidence" value="ECO:0007669"/>
    <property type="project" value="UniProtKB-KW"/>
</dbReference>
<comment type="subcellular location">
    <subcellularLocation>
        <location evidence="1">Cell inner membrane</location>
        <topology evidence="1">Peripheral membrane protein</topology>
    </subcellularLocation>
</comment>
<dbReference type="InterPro" id="IPR050388">
    <property type="entry name" value="ABC_Ni/Peptide_Import"/>
</dbReference>
<dbReference type="EMBL" id="CYHE01000007">
    <property type="protein sequence ID" value="CUA97150.1"/>
    <property type="molecule type" value="Genomic_DNA"/>
</dbReference>
<protein>
    <submittedName>
        <fullName evidence="11">ABC-type dipeptide/oligopeptide/nickel transport system, ATPase component</fullName>
    </submittedName>
</protein>
<dbReference type="Proteomes" id="UP000183900">
    <property type="component" value="Unassembled WGS sequence"/>
</dbReference>
<dbReference type="RefSeq" id="WP_055455910.1">
    <property type="nucleotide sequence ID" value="NZ_CYHE01000007.1"/>
</dbReference>
<dbReference type="Gene3D" id="3.40.50.300">
    <property type="entry name" value="P-loop containing nucleotide triphosphate hydrolases"/>
    <property type="match status" value="1"/>
</dbReference>
<dbReference type="InterPro" id="IPR003593">
    <property type="entry name" value="AAA+_ATPase"/>
</dbReference>
<keyword evidence="9" id="KW-0472">Membrane</keyword>
<proteinExistence type="inferred from homology"/>
<evidence type="ECO:0000256" key="5">
    <source>
        <dbReference type="ARBA" id="ARBA00022519"/>
    </source>
</evidence>
<keyword evidence="4" id="KW-1003">Cell membrane</keyword>
<evidence type="ECO:0000313" key="11">
    <source>
        <dbReference type="EMBL" id="CUA97150.1"/>
    </source>
</evidence>
<evidence type="ECO:0000256" key="6">
    <source>
        <dbReference type="ARBA" id="ARBA00022741"/>
    </source>
</evidence>
<dbReference type="Pfam" id="PF00005">
    <property type="entry name" value="ABC_tran"/>
    <property type="match status" value="1"/>
</dbReference>
<keyword evidence="5" id="KW-0997">Cell inner membrane</keyword>
<evidence type="ECO:0000256" key="4">
    <source>
        <dbReference type="ARBA" id="ARBA00022475"/>
    </source>
</evidence>
<dbReference type="InterPro" id="IPR027417">
    <property type="entry name" value="P-loop_NTPase"/>
</dbReference>
<dbReference type="OrthoDB" id="7374568at2"/>
<keyword evidence="3" id="KW-0813">Transport</keyword>
<dbReference type="SMART" id="SM00382">
    <property type="entry name" value="AAA"/>
    <property type="match status" value="1"/>
</dbReference>
<dbReference type="GO" id="GO:0016887">
    <property type="term" value="F:ATP hydrolysis activity"/>
    <property type="evidence" value="ECO:0007669"/>
    <property type="project" value="InterPro"/>
</dbReference>
<evidence type="ECO:0000256" key="7">
    <source>
        <dbReference type="ARBA" id="ARBA00022840"/>
    </source>
</evidence>
<dbReference type="PANTHER" id="PTHR43297">
    <property type="entry name" value="OLIGOPEPTIDE TRANSPORT ATP-BINDING PROTEIN APPD"/>
    <property type="match status" value="1"/>
</dbReference>
<gene>
    <name evidence="11" type="ORF">Ga0061067_10730</name>
</gene>
<evidence type="ECO:0000256" key="1">
    <source>
        <dbReference type="ARBA" id="ARBA00004417"/>
    </source>
</evidence>
<keyword evidence="6" id="KW-0547">Nucleotide-binding</keyword>
<evidence type="ECO:0000256" key="9">
    <source>
        <dbReference type="ARBA" id="ARBA00023136"/>
    </source>
</evidence>
<comment type="similarity">
    <text evidence="2">Belongs to the ABC transporter superfamily.</text>
</comment>
<dbReference type="SUPFAM" id="SSF52540">
    <property type="entry name" value="P-loop containing nucleoside triphosphate hydrolases"/>
    <property type="match status" value="1"/>
</dbReference>
<sequence length="244" mass="24917">MSLSVINLTVSFPSAAGQSVQALKGLSLTVERGEVAGLAGASGAGKSLVAEALMSLLPGNAITGGHVTVDGQKPHPGSLALAPQTIDALDPLARTGPQLARFGKPFGRAVDAAKLLGDVGLEPDVAHAFPHELSGGMAKRVLLASALASGADFIIADEPTSGLDPDNADRIIALIASLARKGHGLLVISHDLKRLAAISRRITVMQDGAIVETADARCFASEGSALSAPYTRALWQAQEIYGTC</sequence>
<evidence type="ECO:0000259" key="10">
    <source>
        <dbReference type="PROSITE" id="PS50893"/>
    </source>
</evidence>
<keyword evidence="7" id="KW-0067">ATP-binding</keyword>
<dbReference type="PANTHER" id="PTHR43297:SF14">
    <property type="entry name" value="ATPASE AAA-TYPE CORE DOMAIN-CONTAINING PROTEIN"/>
    <property type="match status" value="1"/>
</dbReference>
<evidence type="ECO:0000256" key="8">
    <source>
        <dbReference type="ARBA" id="ARBA00022967"/>
    </source>
</evidence>
<name>A0A0K6I1Z3_9HYPH</name>
<dbReference type="InterPro" id="IPR003439">
    <property type="entry name" value="ABC_transporter-like_ATP-bd"/>
</dbReference>
<dbReference type="GO" id="GO:0005886">
    <property type="term" value="C:plasma membrane"/>
    <property type="evidence" value="ECO:0007669"/>
    <property type="project" value="UniProtKB-SubCell"/>
</dbReference>
<keyword evidence="12" id="KW-1185">Reference proteome</keyword>
<dbReference type="InterPro" id="IPR017871">
    <property type="entry name" value="ABC_transporter-like_CS"/>
</dbReference>
<dbReference type="PROSITE" id="PS00211">
    <property type="entry name" value="ABC_TRANSPORTER_1"/>
    <property type="match status" value="1"/>
</dbReference>
<keyword evidence="8" id="KW-1278">Translocase</keyword>
<evidence type="ECO:0000313" key="12">
    <source>
        <dbReference type="Proteomes" id="UP000183900"/>
    </source>
</evidence>
<dbReference type="AlphaFoldDB" id="A0A0K6I1Z3"/>